<feature type="domain" description="HTH cro/C1-type" evidence="3">
    <location>
        <begin position="7"/>
        <end position="61"/>
    </location>
</feature>
<accession>A0A844RQP7</accession>
<dbReference type="SMART" id="SM00530">
    <property type="entry name" value="HTH_XRE"/>
    <property type="match status" value="1"/>
</dbReference>
<evidence type="ECO:0000313" key="4">
    <source>
        <dbReference type="EMBL" id="MVN34221.1"/>
    </source>
</evidence>
<dbReference type="Gene3D" id="1.10.260.40">
    <property type="entry name" value="lambda repressor-like DNA-binding domains"/>
    <property type="match status" value="1"/>
</dbReference>
<feature type="transmembrane region" description="Helical" evidence="2">
    <location>
        <begin position="173"/>
        <end position="195"/>
    </location>
</feature>
<keyword evidence="1" id="KW-0238">DNA-binding</keyword>
<dbReference type="PANTHER" id="PTHR46558">
    <property type="entry name" value="TRACRIPTIONAL REGULATORY PROTEIN-RELATED-RELATED"/>
    <property type="match status" value="1"/>
</dbReference>
<dbReference type="CDD" id="cd00093">
    <property type="entry name" value="HTH_XRE"/>
    <property type="match status" value="1"/>
</dbReference>
<dbReference type="GO" id="GO:0003677">
    <property type="term" value="F:DNA binding"/>
    <property type="evidence" value="ECO:0007669"/>
    <property type="project" value="UniProtKB-KW"/>
</dbReference>
<sequence>MELGSQIKRHRTERGLSQDDLAAKIYVSRQTVSSWENDKTYPDVESLLLLSVLFDVTVDELIKGDVEAMKEAISNDYKKMMALATGGLIIALSGAAAFLGGIIFWDWGIVPSSIIGLLIWGIGMAMLVVVERIKKQHDLVTYRELVAFSKGEPVDRDNPRSQRARRHRVLRGVAYTLAGAAVGALAGYFGSMFFLG</sequence>
<dbReference type="SUPFAM" id="SSF47413">
    <property type="entry name" value="lambda repressor-like DNA-binding domains"/>
    <property type="match status" value="1"/>
</dbReference>
<dbReference type="Proteomes" id="UP000436429">
    <property type="component" value="Unassembled WGS sequence"/>
</dbReference>
<gene>
    <name evidence="4" type="ORF">GO726_13750</name>
</gene>
<feature type="transmembrane region" description="Helical" evidence="2">
    <location>
        <begin position="109"/>
        <end position="130"/>
    </location>
</feature>
<evidence type="ECO:0000256" key="2">
    <source>
        <dbReference type="SAM" id="Phobius"/>
    </source>
</evidence>
<feature type="transmembrane region" description="Helical" evidence="2">
    <location>
        <begin position="80"/>
        <end position="103"/>
    </location>
</feature>
<keyword evidence="2" id="KW-1133">Transmembrane helix</keyword>
<proteinExistence type="predicted"/>
<evidence type="ECO:0000313" key="5">
    <source>
        <dbReference type="Proteomes" id="UP000436429"/>
    </source>
</evidence>
<organism evidence="4 5">
    <name type="scientific">Eggerthella lenta</name>
    <name type="common">Eubacterium lentum</name>
    <dbReference type="NCBI Taxonomy" id="84112"/>
    <lineage>
        <taxon>Bacteria</taxon>
        <taxon>Bacillati</taxon>
        <taxon>Actinomycetota</taxon>
        <taxon>Coriobacteriia</taxon>
        <taxon>Eggerthellales</taxon>
        <taxon>Eggerthellaceae</taxon>
        <taxon>Eggerthella</taxon>
    </lineage>
</organism>
<dbReference type="AlphaFoldDB" id="A0A844RQP7"/>
<keyword evidence="2" id="KW-0472">Membrane</keyword>
<dbReference type="Pfam" id="PF01381">
    <property type="entry name" value="HTH_3"/>
    <property type="match status" value="1"/>
</dbReference>
<dbReference type="RefSeq" id="WP_156996581.1">
    <property type="nucleotide sequence ID" value="NZ_WPOK01000050.1"/>
</dbReference>
<evidence type="ECO:0000256" key="1">
    <source>
        <dbReference type="ARBA" id="ARBA00023125"/>
    </source>
</evidence>
<protein>
    <submittedName>
        <fullName evidence="4">Helix-turn-helix domain-containing protein</fullName>
    </submittedName>
</protein>
<evidence type="ECO:0000259" key="3">
    <source>
        <dbReference type="PROSITE" id="PS50943"/>
    </source>
</evidence>
<keyword evidence="2" id="KW-0812">Transmembrane</keyword>
<name>A0A844RQP7_EGGLN</name>
<dbReference type="PANTHER" id="PTHR46558:SF15">
    <property type="entry name" value="HELIX-TURN-HELIX DOMAIN PROTEIN"/>
    <property type="match status" value="1"/>
</dbReference>
<dbReference type="PROSITE" id="PS50943">
    <property type="entry name" value="HTH_CROC1"/>
    <property type="match status" value="1"/>
</dbReference>
<dbReference type="EMBL" id="WPOM01000043">
    <property type="protein sequence ID" value="MVN34221.1"/>
    <property type="molecule type" value="Genomic_DNA"/>
</dbReference>
<comment type="caution">
    <text evidence="4">The sequence shown here is derived from an EMBL/GenBank/DDBJ whole genome shotgun (WGS) entry which is preliminary data.</text>
</comment>
<dbReference type="InterPro" id="IPR001387">
    <property type="entry name" value="Cro/C1-type_HTH"/>
</dbReference>
<dbReference type="InterPro" id="IPR010982">
    <property type="entry name" value="Lambda_DNA-bd_dom_sf"/>
</dbReference>
<reference evidence="4 5" key="1">
    <citation type="submission" date="2019-11" db="EMBL/GenBank/DDBJ databases">
        <title>Whole genome shotgun sequencing (WGS) data from Adlercreutzia equolifaciens ResAG-91, Eggerthella lenta MRI-F36, MRI-F37, MRI-F40, ResAG-49, ResAG-88, ResAG-121, ResAG-145, and Gordonibacter sp. ResAG-5, ResAG-26, ResAG-43, ResAG-50, ResAG-59.</title>
        <authorList>
            <person name="Stoll D.A."/>
            <person name="Danylec N."/>
            <person name="Franz C.M.A.P."/>
            <person name="Huch M."/>
        </authorList>
    </citation>
    <scope>NUCLEOTIDE SEQUENCE [LARGE SCALE GENOMIC DNA]</scope>
    <source>
        <strain evidence="4 5">ResAG-88</strain>
    </source>
</reference>